<protein>
    <submittedName>
        <fullName evidence="4">TetR/AcrR family transcriptional regulator</fullName>
    </submittedName>
</protein>
<dbReference type="InterPro" id="IPR041484">
    <property type="entry name" value="TetR_C_25"/>
</dbReference>
<keyword evidence="5" id="KW-1185">Reference proteome</keyword>
<sequence>MGPVHHLTMVIQLYSLLNVRTADPSPESDLTARARLRNSAIEVFAARGFGASVRDIAAHAGVSAGLITHHFGSKENLRKECDTEVVRLYRALKTDGVAMPPAQSMTMIAELDDYAAMFVYILRSVREGGAAGREILEHMIEEAITFSEEGVATGVVRPSRDPVARARYLVTSSLGGILLQLSLRPQLDLGEVGPTVRRIVDEITLPTLEVYTEGVLADSSYLDEYLHYASTHESENTP</sequence>
<evidence type="ECO:0000313" key="5">
    <source>
        <dbReference type="Proteomes" id="UP000298488"/>
    </source>
</evidence>
<evidence type="ECO:0000259" key="3">
    <source>
        <dbReference type="PROSITE" id="PS50977"/>
    </source>
</evidence>
<proteinExistence type="predicted"/>
<dbReference type="PANTHER" id="PTHR30055:SF146">
    <property type="entry name" value="HTH-TYPE TRANSCRIPTIONAL DUAL REGULATOR CECR"/>
    <property type="match status" value="1"/>
</dbReference>
<dbReference type="PRINTS" id="PR00455">
    <property type="entry name" value="HTHTETR"/>
</dbReference>
<dbReference type="GO" id="GO:0003700">
    <property type="term" value="F:DNA-binding transcription factor activity"/>
    <property type="evidence" value="ECO:0007669"/>
    <property type="project" value="TreeGrafter"/>
</dbReference>
<dbReference type="InterPro" id="IPR036271">
    <property type="entry name" value="Tet_transcr_reg_TetR-rel_C_sf"/>
</dbReference>
<dbReference type="PROSITE" id="PS01081">
    <property type="entry name" value="HTH_TETR_1"/>
    <property type="match status" value="1"/>
</dbReference>
<dbReference type="InterPro" id="IPR050109">
    <property type="entry name" value="HTH-type_TetR-like_transc_reg"/>
</dbReference>
<name>A0A4R8V6Z1_9MICO</name>
<feature type="DNA-binding region" description="H-T-H motif" evidence="2">
    <location>
        <begin position="52"/>
        <end position="71"/>
    </location>
</feature>
<dbReference type="SUPFAM" id="SSF46689">
    <property type="entry name" value="Homeodomain-like"/>
    <property type="match status" value="1"/>
</dbReference>
<evidence type="ECO:0000256" key="1">
    <source>
        <dbReference type="ARBA" id="ARBA00023125"/>
    </source>
</evidence>
<dbReference type="PANTHER" id="PTHR30055">
    <property type="entry name" value="HTH-TYPE TRANSCRIPTIONAL REGULATOR RUTR"/>
    <property type="match status" value="1"/>
</dbReference>
<dbReference type="PROSITE" id="PS50977">
    <property type="entry name" value="HTH_TETR_2"/>
    <property type="match status" value="1"/>
</dbReference>
<dbReference type="OrthoDB" id="3403733at2"/>
<dbReference type="SUPFAM" id="SSF48498">
    <property type="entry name" value="Tetracyclin repressor-like, C-terminal domain"/>
    <property type="match status" value="1"/>
</dbReference>
<feature type="domain" description="HTH tetR-type" evidence="3">
    <location>
        <begin position="30"/>
        <end position="89"/>
    </location>
</feature>
<keyword evidence="1 2" id="KW-0238">DNA-binding</keyword>
<organism evidence="4 5">
    <name type="scientific">Terrimesophilobacter mesophilus</name>
    <dbReference type="NCBI Taxonomy" id="433647"/>
    <lineage>
        <taxon>Bacteria</taxon>
        <taxon>Bacillati</taxon>
        <taxon>Actinomycetota</taxon>
        <taxon>Actinomycetes</taxon>
        <taxon>Micrococcales</taxon>
        <taxon>Microbacteriaceae</taxon>
        <taxon>Terrimesophilobacter</taxon>
    </lineage>
</organism>
<gene>
    <name evidence="4" type="ORF">E3N84_01595</name>
</gene>
<dbReference type="Proteomes" id="UP000298488">
    <property type="component" value="Unassembled WGS sequence"/>
</dbReference>
<evidence type="ECO:0000256" key="2">
    <source>
        <dbReference type="PROSITE-ProRule" id="PRU00335"/>
    </source>
</evidence>
<dbReference type="Pfam" id="PF00440">
    <property type="entry name" value="TetR_N"/>
    <property type="match status" value="1"/>
</dbReference>
<dbReference type="Gene3D" id="1.10.357.10">
    <property type="entry name" value="Tetracycline Repressor, domain 2"/>
    <property type="match status" value="1"/>
</dbReference>
<reference evidence="4 5" key="1">
    <citation type="submission" date="2019-03" db="EMBL/GenBank/DDBJ databases">
        <title>Genomics of glacier-inhabiting Cryobacterium strains.</title>
        <authorList>
            <person name="Liu Q."/>
            <person name="Xin Y.-H."/>
        </authorList>
    </citation>
    <scope>NUCLEOTIDE SEQUENCE [LARGE SCALE GENOMIC DNA]</scope>
    <source>
        <strain evidence="4 5">CGMCC 1.10440</strain>
    </source>
</reference>
<accession>A0A4R8V6Z1</accession>
<dbReference type="InterPro" id="IPR001647">
    <property type="entry name" value="HTH_TetR"/>
</dbReference>
<dbReference type="GO" id="GO:0000976">
    <property type="term" value="F:transcription cis-regulatory region binding"/>
    <property type="evidence" value="ECO:0007669"/>
    <property type="project" value="TreeGrafter"/>
</dbReference>
<dbReference type="InterPro" id="IPR009057">
    <property type="entry name" value="Homeodomain-like_sf"/>
</dbReference>
<dbReference type="Pfam" id="PF17933">
    <property type="entry name" value="TetR_C_25"/>
    <property type="match status" value="1"/>
</dbReference>
<dbReference type="InterPro" id="IPR023772">
    <property type="entry name" value="DNA-bd_HTH_TetR-type_CS"/>
</dbReference>
<comment type="caution">
    <text evidence="4">The sequence shown here is derived from an EMBL/GenBank/DDBJ whole genome shotgun (WGS) entry which is preliminary data.</text>
</comment>
<dbReference type="EMBL" id="SOFI01000003">
    <property type="protein sequence ID" value="TFB78881.1"/>
    <property type="molecule type" value="Genomic_DNA"/>
</dbReference>
<evidence type="ECO:0000313" key="4">
    <source>
        <dbReference type="EMBL" id="TFB78881.1"/>
    </source>
</evidence>
<dbReference type="AlphaFoldDB" id="A0A4R8V6Z1"/>